<name>A0ABY2BKG8_9ACTN</name>
<accession>A0ABY2BKG8</accession>
<dbReference type="Proteomes" id="UP000295818">
    <property type="component" value="Unassembled WGS sequence"/>
</dbReference>
<proteinExistence type="predicted"/>
<dbReference type="InterPro" id="IPR050272">
    <property type="entry name" value="Isochorismatase-like_hydrls"/>
</dbReference>
<evidence type="ECO:0000259" key="2">
    <source>
        <dbReference type="Pfam" id="PF00857"/>
    </source>
</evidence>
<dbReference type="CDD" id="cd00431">
    <property type="entry name" value="cysteine_hydrolases"/>
    <property type="match status" value="1"/>
</dbReference>
<dbReference type="EMBL" id="SLWM01000006">
    <property type="protein sequence ID" value="TCO23091.1"/>
    <property type="molecule type" value="Genomic_DNA"/>
</dbReference>
<protein>
    <submittedName>
        <fullName evidence="3">Nicotinamidase-related amidase</fullName>
    </submittedName>
</protein>
<dbReference type="InterPro" id="IPR036380">
    <property type="entry name" value="Isochorismatase-like_sf"/>
</dbReference>
<dbReference type="SUPFAM" id="SSF52499">
    <property type="entry name" value="Isochorismatase-like hydrolases"/>
    <property type="match status" value="1"/>
</dbReference>
<dbReference type="InterPro" id="IPR000868">
    <property type="entry name" value="Isochorismatase-like_dom"/>
</dbReference>
<comment type="caution">
    <text evidence="3">The sequence shown here is derived from an EMBL/GenBank/DDBJ whole genome shotgun (WGS) entry which is preliminary data.</text>
</comment>
<organism evidence="3 4">
    <name type="scientific">Kribbella orskensis</name>
    <dbReference type="NCBI Taxonomy" id="2512216"/>
    <lineage>
        <taxon>Bacteria</taxon>
        <taxon>Bacillati</taxon>
        <taxon>Actinomycetota</taxon>
        <taxon>Actinomycetes</taxon>
        <taxon>Propionibacteriales</taxon>
        <taxon>Kribbellaceae</taxon>
        <taxon>Kribbella</taxon>
    </lineage>
</organism>
<dbReference type="PANTHER" id="PTHR43540">
    <property type="entry name" value="PEROXYUREIDOACRYLATE/UREIDOACRYLATE AMIDOHYDROLASE-RELATED"/>
    <property type="match status" value="1"/>
</dbReference>
<evidence type="ECO:0000313" key="3">
    <source>
        <dbReference type="EMBL" id="TCO23091.1"/>
    </source>
</evidence>
<dbReference type="Pfam" id="PF00857">
    <property type="entry name" value="Isochorismatase"/>
    <property type="match status" value="1"/>
</dbReference>
<reference evidence="3 4" key="1">
    <citation type="journal article" date="2015" name="Stand. Genomic Sci.">
        <title>Genomic Encyclopedia of Bacterial and Archaeal Type Strains, Phase III: the genomes of soil and plant-associated and newly described type strains.</title>
        <authorList>
            <person name="Whitman W.B."/>
            <person name="Woyke T."/>
            <person name="Klenk H.P."/>
            <person name="Zhou Y."/>
            <person name="Lilburn T.G."/>
            <person name="Beck B.J."/>
            <person name="De Vos P."/>
            <person name="Vandamme P."/>
            <person name="Eisen J.A."/>
            <person name="Garrity G."/>
            <person name="Hugenholtz P."/>
            <person name="Kyrpides N.C."/>
        </authorList>
    </citation>
    <scope>NUCLEOTIDE SEQUENCE [LARGE SCALE GENOMIC DNA]</scope>
    <source>
        <strain evidence="3 4">VKM Ac-2538</strain>
    </source>
</reference>
<evidence type="ECO:0000313" key="4">
    <source>
        <dbReference type="Proteomes" id="UP000295818"/>
    </source>
</evidence>
<sequence>MAPVLVLIDLQKIFAEPDSGWATPDFQRVIKPTQDLIGLFSPHVIFTRFVAPGEPTGSWIPYYEQWPFALQPPTSYAYQLVDEFAGSPTLDKPTFGKWGPELAEAVGPGGELVLSGVTTDCCVLTTALAALDAGVHVRVVADACAGVDEASHQKTLDILRLYAPMLEVVTVDEIRAQLTPERQ</sequence>
<keyword evidence="4" id="KW-1185">Reference proteome</keyword>
<evidence type="ECO:0000256" key="1">
    <source>
        <dbReference type="ARBA" id="ARBA00022801"/>
    </source>
</evidence>
<dbReference type="Gene3D" id="3.40.50.850">
    <property type="entry name" value="Isochorismatase-like"/>
    <property type="match status" value="1"/>
</dbReference>
<dbReference type="RefSeq" id="WP_132189766.1">
    <property type="nucleotide sequence ID" value="NZ_SLWM01000006.1"/>
</dbReference>
<gene>
    <name evidence="3" type="ORF">EV644_106399</name>
</gene>
<keyword evidence="1" id="KW-0378">Hydrolase</keyword>
<feature type="domain" description="Isochorismatase-like" evidence="2">
    <location>
        <begin position="4"/>
        <end position="170"/>
    </location>
</feature>